<dbReference type="Proteomes" id="UP001596289">
    <property type="component" value="Unassembled WGS sequence"/>
</dbReference>
<evidence type="ECO:0000313" key="1">
    <source>
        <dbReference type="EMBL" id="MFC6170368.1"/>
    </source>
</evidence>
<comment type="caution">
    <text evidence="1">The sequence shown here is derived from an EMBL/GenBank/DDBJ whole genome shotgun (WGS) entry which is preliminary data.</text>
</comment>
<evidence type="ECO:0000313" key="2">
    <source>
        <dbReference type="Proteomes" id="UP001596289"/>
    </source>
</evidence>
<dbReference type="EMBL" id="JBHSSL010000041">
    <property type="protein sequence ID" value="MFC6170368.1"/>
    <property type="molecule type" value="Genomic_DNA"/>
</dbReference>
<protein>
    <submittedName>
        <fullName evidence="1">Transcriptional regulator</fullName>
    </submittedName>
</protein>
<keyword evidence="2" id="KW-1185">Reference proteome</keyword>
<accession>A0ABW1RF32</accession>
<gene>
    <name evidence="1" type="ORF">ACFQGP_07250</name>
</gene>
<sequence length="142" mass="16295">MELLPIDEEKTREAAEKILSKYRQKRGFANMPVNPAITSAWSDGTAASTAEKEFYAQQFVEQREAGKSYIEFVDRAIESLPRQTHRDLLRARFCDGAESDHPDFTAMIRLDISSSKYFRVKAQSLLAVAQYLHCIIVGYKWE</sequence>
<name>A0ABW1RF32_9LACO</name>
<dbReference type="RefSeq" id="WP_125552695.1">
    <property type="nucleotide sequence ID" value="NZ_JBHSSL010000041.1"/>
</dbReference>
<proteinExistence type="predicted"/>
<organism evidence="1 2">
    <name type="scientific">Loigolactobacillus jiayinensis</name>
    <dbReference type="NCBI Taxonomy" id="2486016"/>
    <lineage>
        <taxon>Bacteria</taxon>
        <taxon>Bacillati</taxon>
        <taxon>Bacillota</taxon>
        <taxon>Bacilli</taxon>
        <taxon>Lactobacillales</taxon>
        <taxon>Lactobacillaceae</taxon>
        <taxon>Loigolactobacillus</taxon>
    </lineage>
</organism>
<reference evidence="2" key="1">
    <citation type="journal article" date="2019" name="Int. J. Syst. Evol. Microbiol.">
        <title>The Global Catalogue of Microorganisms (GCM) 10K type strain sequencing project: providing services to taxonomists for standard genome sequencing and annotation.</title>
        <authorList>
            <consortium name="The Broad Institute Genomics Platform"/>
            <consortium name="The Broad Institute Genome Sequencing Center for Infectious Disease"/>
            <person name="Wu L."/>
            <person name="Ma J."/>
        </authorList>
    </citation>
    <scope>NUCLEOTIDE SEQUENCE [LARGE SCALE GENOMIC DNA]</scope>
    <source>
        <strain evidence="2">CCM 8904</strain>
    </source>
</reference>